<evidence type="ECO:0000313" key="1">
    <source>
        <dbReference type="EMBL" id="MBD1545173.1"/>
    </source>
</evidence>
<evidence type="ECO:0000313" key="2">
    <source>
        <dbReference type="Proteomes" id="UP000598467"/>
    </source>
</evidence>
<dbReference type="AlphaFoldDB" id="A0A926NXQ2"/>
<reference evidence="1" key="1">
    <citation type="submission" date="2020-05" db="EMBL/GenBank/DDBJ databases">
        <title>Identification of trans-AT polyketide cluster in two marine bacteria, producers of a novel glutaramide-containing polyketide sesbanimide D and analogs.</title>
        <authorList>
            <person name="Kacar D."/>
            <person name="Rodriguez P."/>
            <person name="Canedo L."/>
            <person name="Gonzalez E."/>
            <person name="Galan B."/>
            <person name="De La Calle F."/>
            <person name="Garcia J.L."/>
        </authorList>
    </citation>
    <scope>NUCLEOTIDE SEQUENCE</scope>
    <source>
        <strain evidence="1">PHM038</strain>
    </source>
</reference>
<comment type="caution">
    <text evidence="1">The sequence shown here is derived from an EMBL/GenBank/DDBJ whole genome shotgun (WGS) entry which is preliminary data.</text>
</comment>
<gene>
    <name evidence="1" type="ORF">HK439_02790</name>
</gene>
<protein>
    <submittedName>
        <fullName evidence="1">DUF2267 domain-containing protein</fullName>
    </submittedName>
</protein>
<organism evidence="1 2">
    <name type="scientific">Roseibium aggregatum</name>
    <dbReference type="NCBI Taxonomy" id="187304"/>
    <lineage>
        <taxon>Bacteria</taxon>
        <taxon>Pseudomonadati</taxon>
        <taxon>Pseudomonadota</taxon>
        <taxon>Alphaproteobacteria</taxon>
        <taxon>Hyphomicrobiales</taxon>
        <taxon>Stappiaceae</taxon>
        <taxon>Roseibium</taxon>
    </lineage>
</organism>
<dbReference type="Pfam" id="PF11075">
    <property type="entry name" value="DUF2780"/>
    <property type="match status" value="1"/>
</dbReference>
<name>A0A926NXQ2_9HYPH</name>
<dbReference type="InterPro" id="IPR021302">
    <property type="entry name" value="DUF2780_VcgC/VcgE"/>
</dbReference>
<dbReference type="EMBL" id="JABFCZ010000003">
    <property type="protein sequence ID" value="MBD1545173.1"/>
    <property type="molecule type" value="Genomic_DNA"/>
</dbReference>
<dbReference type="Proteomes" id="UP000598467">
    <property type="component" value="Unassembled WGS sequence"/>
</dbReference>
<proteinExistence type="predicted"/>
<dbReference type="RefSeq" id="WP_190289848.1">
    <property type="nucleotide sequence ID" value="NZ_JABFCZ010000003.1"/>
</dbReference>
<sequence length="129" mass="13357">MEELINRIVAASGVGEEQAREAIAIILKFLNKDGPQEQMQQIFDALPGARELVAEREGKGGGGLLGGLGSMMGGGMGAMAALNELTSAGLDMGEVQSVTKELVAYAKEKAGDEVVDEVVSQIPGLSQVL</sequence>
<accession>A0A926NXQ2</accession>